<feature type="compositionally biased region" description="Low complexity" evidence="1">
    <location>
        <begin position="57"/>
        <end position="76"/>
    </location>
</feature>
<gene>
    <name evidence="2" type="ORF">HYC85_029581</name>
</gene>
<dbReference type="AlphaFoldDB" id="A0A7J7FYB5"/>
<sequence>MRIADMLFSRDVVNAMLGTDALLHLEEGDYATYRHIYLMPPLTGVRTPTMRPAGMPSSSQARARAADAPSTSRAGTSRGGGGLIPPIPPTYPHPGWPDMPTELMGWQYGTTSPIPIPIEPPMPSHRYIRDPDSPPPPVEYMDRVLEMVASLEGMVLRREAQLSIMGFQMPQVYAQPQAGPPGPSWGGRPSGPFRGTGPSRPFRGAGGGPSRRRRAHIVEEEPGEDEEEEEAADRQSETSADREDGSGLGSGSGGEAEGDPEDDDSDSDDDDGDGGGESIPQKRTRRASYSCS</sequence>
<feature type="region of interest" description="Disordered" evidence="1">
    <location>
        <begin position="48"/>
        <end position="87"/>
    </location>
</feature>
<accession>A0A7J7FYB5</accession>
<feature type="compositionally biased region" description="Gly residues" evidence="1">
    <location>
        <begin position="246"/>
        <end position="255"/>
    </location>
</feature>
<feature type="compositionally biased region" description="Acidic residues" evidence="1">
    <location>
        <begin position="256"/>
        <end position="274"/>
    </location>
</feature>
<feature type="compositionally biased region" description="Low complexity" evidence="1">
    <location>
        <begin position="190"/>
        <end position="203"/>
    </location>
</feature>
<evidence type="ECO:0000256" key="1">
    <source>
        <dbReference type="SAM" id="MobiDB-lite"/>
    </source>
</evidence>
<reference evidence="3" key="1">
    <citation type="journal article" date="2020" name="Nat. Commun.">
        <title>Genome assembly of wild tea tree DASZ reveals pedigree and selection history of tea varieties.</title>
        <authorList>
            <person name="Zhang W."/>
            <person name="Zhang Y."/>
            <person name="Qiu H."/>
            <person name="Guo Y."/>
            <person name="Wan H."/>
            <person name="Zhang X."/>
            <person name="Scossa F."/>
            <person name="Alseekh S."/>
            <person name="Zhang Q."/>
            <person name="Wang P."/>
            <person name="Xu L."/>
            <person name="Schmidt M.H."/>
            <person name="Jia X."/>
            <person name="Li D."/>
            <person name="Zhu A."/>
            <person name="Guo F."/>
            <person name="Chen W."/>
            <person name="Ni D."/>
            <person name="Usadel B."/>
            <person name="Fernie A.R."/>
            <person name="Wen W."/>
        </authorList>
    </citation>
    <scope>NUCLEOTIDE SEQUENCE [LARGE SCALE GENOMIC DNA]</scope>
    <source>
        <strain evidence="3">cv. G240</strain>
    </source>
</reference>
<dbReference type="EMBL" id="JACBKZ010000014">
    <property type="protein sequence ID" value="KAF5933410.1"/>
    <property type="molecule type" value="Genomic_DNA"/>
</dbReference>
<evidence type="ECO:0000313" key="2">
    <source>
        <dbReference type="EMBL" id="KAF5933410.1"/>
    </source>
</evidence>
<comment type="caution">
    <text evidence="2">The sequence shown here is derived from an EMBL/GenBank/DDBJ whole genome shotgun (WGS) entry which is preliminary data.</text>
</comment>
<feature type="compositionally biased region" description="Acidic residues" evidence="1">
    <location>
        <begin position="220"/>
        <end position="231"/>
    </location>
</feature>
<name>A0A7J7FYB5_CAMSI</name>
<protein>
    <submittedName>
        <fullName evidence="2">Uncharacterized protein</fullName>
    </submittedName>
</protein>
<evidence type="ECO:0000313" key="3">
    <source>
        <dbReference type="Proteomes" id="UP000593564"/>
    </source>
</evidence>
<keyword evidence="3" id="KW-1185">Reference proteome</keyword>
<feature type="compositionally biased region" description="Basic and acidic residues" evidence="1">
    <location>
        <begin position="232"/>
        <end position="245"/>
    </location>
</feature>
<dbReference type="Proteomes" id="UP000593564">
    <property type="component" value="Unassembled WGS sequence"/>
</dbReference>
<feature type="region of interest" description="Disordered" evidence="1">
    <location>
        <begin position="173"/>
        <end position="292"/>
    </location>
</feature>
<reference evidence="2 3" key="2">
    <citation type="submission" date="2020-07" db="EMBL/GenBank/DDBJ databases">
        <title>Genome assembly of wild tea tree DASZ reveals pedigree and selection history of tea varieties.</title>
        <authorList>
            <person name="Zhang W."/>
        </authorList>
    </citation>
    <scope>NUCLEOTIDE SEQUENCE [LARGE SCALE GENOMIC DNA]</scope>
    <source>
        <strain evidence="3">cv. G240</strain>
        <tissue evidence="2">Leaf</tissue>
    </source>
</reference>
<organism evidence="2 3">
    <name type="scientific">Camellia sinensis</name>
    <name type="common">Tea plant</name>
    <name type="synonym">Thea sinensis</name>
    <dbReference type="NCBI Taxonomy" id="4442"/>
    <lineage>
        <taxon>Eukaryota</taxon>
        <taxon>Viridiplantae</taxon>
        <taxon>Streptophyta</taxon>
        <taxon>Embryophyta</taxon>
        <taxon>Tracheophyta</taxon>
        <taxon>Spermatophyta</taxon>
        <taxon>Magnoliopsida</taxon>
        <taxon>eudicotyledons</taxon>
        <taxon>Gunneridae</taxon>
        <taxon>Pentapetalae</taxon>
        <taxon>asterids</taxon>
        <taxon>Ericales</taxon>
        <taxon>Theaceae</taxon>
        <taxon>Camellia</taxon>
    </lineage>
</organism>
<proteinExistence type="predicted"/>